<sequence>MRRSKVEGAGRPASRVGIAAALAWLPLLALAQAPVLQFSGTVASAPGVDVTAFVDMVEIVNASTNAAVAGVVANPSFESGTINGTFDFAPSGASWAFSGRSGIGSIPGAYSVPTTNADGSRTAILQSWEGQPLIPSFSQTLGTLAPGTYFVRLRAAQRNTQPANQGVLVRVNGVALGTFTPLNNNSFQTFSTSTFTVTAPNNALAFNPANSPQNFVALPSTTPLPVNTSAYTIEAWIRPNAMGGCGIIGWGNYGTFNQVNAFRLDGSNGGQLINYWWGNDLVVNVGNLSGSWHHVAVTYNGTARTMYLNGNVVGSDTPGTAGRSFAVANARIGSTNNGEIFNGAIDEVRVYSTALTQAQVQADMNTNTSSVPGSLASYYDFNQGTPGGNNAGLTSLPNLASGSNPGTLQGFTLSGTSSNWVGSFTTLSSLSPTSGPVGTSVTLTGTNFTGATSVTFNGTAATSYTVNSATSITATVPAGATSGVVRVTSPSGISNGVSFTVVVPDLTVSAAQSISGNYNNVTITGTGVATLNGSLTVNGTLTVQSGGSLNTNCQTVGGVGAFALQAGATLRICDPAGISSSGASGAVQVSGTRSFSTDASYVYNGTAAQVTGAGLPSQVRSLSTTNSSPVTLSQPLSVAQVLTVGGSGNLNLNGQALMLLSDAAGSALVVNSGSGVVVGGTASVQRYINPSTNPGPGYRHYSAPVTGSTVADLTTTGFMPVVNPAFNSAAAPASVTPFPTVFGYDQVRLASATNNLDLFSKGWVSPTALTDALVPGRGYSVNIGAGEKVDFTGTLNTGNLTLNLSRNTGATAAEAGWHHVGNPYPAPLDYSLVTLADRNNLDGAIYVFESSSQYGGMYRSYVNGIGGNPVLPSGQGFWVRVSQGQTSGTLTFRNSQRLTSPNATAFSRGAADQRPQLKLTLSGQGVPSDELTVYAEAGATTGADSEFDAVKLPNTTGLNLSALASSGQQLAIQGLPSFSSALVPLTVQVPAAGTYTFEAAELPNLPAGTRVYLRDGLAGTSTLLAPGTAFRFSLSGTTATGRFALELRGAGALATSAQLLAQQVTVFPNPAHQQLTLTRPLAGATNATATLLNSLGQVLRTVKLTATQTEARVDLTGLAAGVYSLRVPLADGQLVFRRVVVE</sequence>
<keyword evidence="1" id="KW-0732">Signal</keyword>
<evidence type="ECO:0000313" key="4">
    <source>
        <dbReference type="EMBL" id="GAA4351167.1"/>
    </source>
</evidence>
<evidence type="ECO:0000259" key="3">
    <source>
        <dbReference type="SMART" id="SM00560"/>
    </source>
</evidence>
<dbReference type="NCBIfam" id="TIGR04183">
    <property type="entry name" value="Por_Secre_tail"/>
    <property type="match status" value="1"/>
</dbReference>
<accession>A0ABP8I4F6</accession>
<keyword evidence="2" id="KW-1015">Disulfide bond</keyword>
<dbReference type="Gene3D" id="2.60.40.10">
    <property type="entry name" value="Immunoglobulins"/>
    <property type="match status" value="1"/>
</dbReference>
<dbReference type="Pfam" id="PF18962">
    <property type="entry name" value="Por_Secre_tail"/>
    <property type="match status" value="1"/>
</dbReference>
<dbReference type="InterPro" id="IPR013783">
    <property type="entry name" value="Ig-like_fold"/>
</dbReference>
<reference evidence="5" key="1">
    <citation type="journal article" date="2019" name="Int. J. Syst. Evol. Microbiol.">
        <title>The Global Catalogue of Microorganisms (GCM) 10K type strain sequencing project: providing services to taxonomists for standard genome sequencing and annotation.</title>
        <authorList>
            <consortium name="The Broad Institute Genomics Platform"/>
            <consortium name="The Broad Institute Genome Sequencing Center for Infectious Disease"/>
            <person name="Wu L."/>
            <person name="Ma J."/>
        </authorList>
    </citation>
    <scope>NUCLEOTIDE SEQUENCE [LARGE SCALE GENOMIC DNA]</scope>
    <source>
        <strain evidence="5">JCM 17923</strain>
    </source>
</reference>
<keyword evidence="5" id="KW-1185">Reference proteome</keyword>
<organism evidence="4 5">
    <name type="scientific">Hymenobacter saemangeumensis</name>
    <dbReference type="NCBI Taxonomy" id="1084522"/>
    <lineage>
        <taxon>Bacteria</taxon>
        <taxon>Pseudomonadati</taxon>
        <taxon>Bacteroidota</taxon>
        <taxon>Cytophagia</taxon>
        <taxon>Cytophagales</taxon>
        <taxon>Hymenobacteraceae</taxon>
        <taxon>Hymenobacter</taxon>
    </lineage>
</organism>
<feature type="domain" description="LamG-like jellyroll fold" evidence="3">
    <location>
        <begin position="229"/>
        <end position="358"/>
    </location>
</feature>
<evidence type="ECO:0000313" key="5">
    <source>
        <dbReference type="Proteomes" id="UP001501153"/>
    </source>
</evidence>
<dbReference type="InterPro" id="IPR006558">
    <property type="entry name" value="LamG-like"/>
</dbReference>
<evidence type="ECO:0000256" key="1">
    <source>
        <dbReference type="ARBA" id="ARBA00022729"/>
    </source>
</evidence>
<dbReference type="SUPFAM" id="SSF49899">
    <property type="entry name" value="Concanavalin A-like lectins/glucanases"/>
    <property type="match status" value="1"/>
</dbReference>
<name>A0ABP8I4F6_9BACT</name>
<dbReference type="SMART" id="SM00560">
    <property type="entry name" value="LamGL"/>
    <property type="match status" value="1"/>
</dbReference>
<dbReference type="Pfam" id="PF13385">
    <property type="entry name" value="Laminin_G_3"/>
    <property type="match status" value="1"/>
</dbReference>
<evidence type="ECO:0000256" key="2">
    <source>
        <dbReference type="ARBA" id="ARBA00023157"/>
    </source>
</evidence>
<proteinExistence type="predicted"/>
<dbReference type="InterPro" id="IPR026444">
    <property type="entry name" value="Secre_tail"/>
</dbReference>
<dbReference type="InterPro" id="IPR013320">
    <property type="entry name" value="ConA-like_dom_sf"/>
</dbReference>
<dbReference type="Gene3D" id="2.60.120.200">
    <property type="match status" value="1"/>
</dbReference>
<dbReference type="EMBL" id="BAABGZ010000013">
    <property type="protein sequence ID" value="GAA4351167.1"/>
    <property type="molecule type" value="Genomic_DNA"/>
</dbReference>
<dbReference type="SUPFAM" id="SSF81296">
    <property type="entry name" value="E set domains"/>
    <property type="match status" value="1"/>
</dbReference>
<gene>
    <name evidence="4" type="ORF">GCM10023185_09620</name>
</gene>
<dbReference type="Proteomes" id="UP001501153">
    <property type="component" value="Unassembled WGS sequence"/>
</dbReference>
<comment type="caution">
    <text evidence="4">The sequence shown here is derived from an EMBL/GenBank/DDBJ whole genome shotgun (WGS) entry which is preliminary data.</text>
</comment>
<protein>
    <recommendedName>
        <fullName evidence="3">LamG-like jellyroll fold domain-containing protein</fullName>
    </recommendedName>
</protein>
<dbReference type="InterPro" id="IPR014756">
    <property type="entry name" value="Ig_E-set"/>
</dbReference>
<dbReference type="CDD" id="cd00102">
    <property type="entry name" value="IPT"/>
    <property type="match status" value="1"/>
</dbReference>